<reference evidence="8 9" key="1">
    <citation type="submission" date="2019-03" db="EMBL/GenBank/DDBJ databases">
        <title>Roseomonas sp. a novel Roseomonas species isolated from Sea whip Gorgonian.</title>
        <authorList>
            <person name="Li F."/>
            <person name="Pan X."/>
            <person name="Huang S."/>
            <person name="Li Z."/>
            <person name="Meng B."/>
        </authorList>
    </citation>
    <scope>NUCLEOTIDE SEQUENCE [LARGE SCALE GENOMIC DNA]</scope>
    <source>
        <strain evidence="8 9">M0104</strain>
    </source>
</reference>
<evidence type="ECO:0000259" key="7">
    <source>
        <dbReference type="PROSITE" id="PS50850"/>
    </source>
</evidence>
<keyword evidence="9" id="KW-1185">Reference proteome</keyword>
<feature type="transmembrane region" description="Helical" evidence="6">
    <location>
        <begin position="67"/>
        <end position="86"/>
    </location>
</feature>
<feature type="transmembrane region" description="Helical" evidence="6">
    <location>
        <begin position="302"/>
        <end position="320"/>
    </location>
</feature>
<feature type="transmembrane region" description="Helical" evidence="6">
    <location>
        <begin position="205"/>
        <end position="229"/>
    </location>
</feature>
<dbReference type="EMBL" id="SNVJ01000001">
    <property type="protein sequence ID" value="MXP61817.1"/>
    <property type="molecule type" value="Genomic_DNA"/>
</dbReference>
<feature type="transmembrane region" description="Helical" evidence="6">
    <location>
        <begin position="241"/>
        <end position="260"/>
    </location>
</feature>
<evidence type="ECO:0000256" key="3">
    <source>
        <dbReference type="ARBA" id="ARBA00022692"/>
    </source>
</evidence>
<gene>
    <name evidence="8" type="ORF">E0493_00445</name>
</gene>
<comment type="caution">
    <text evidence="8">The sequence shown here is derived from an EMBL/GenBank/DDBJ whole genome shotgun (WGS) entry which is preliminary data.</text>
</comment>
<dbReference type="SUPFAM" id="SSF103473">
    <property type="entry name" value="MFS general substrate transporter"/>
    <property type="match status" value="1"/>
</dbReference>
<dbReference type="Proteomes" id="UP000460715">
    <property type="component" value="Unassembled WGS sequence"/>
</dbReference>
<evidence type="ECO:0000313" key="9">
    <source>
        <dbReference type="Proteomes" id="UP000460715"/>
    </source>
</evidence>
<feature type="domain" description="Major facilitator superfamily (MFS) profile" evidence="7">
    <location>
        <begin position="205"/>
        <end position="398"/>
    </location>
</feature>
<protein>
    <submittedName>
        <fullName evidence="8">MFS transporter</fullName>
    </submittedName>
</protein>
<evidence type="ECO:0000256" key="1">
    <source>
        <dbReference type="ARBA" id="ARBA00004651"/>
    </source>
</evidence>
<dbReference type="Pfam" id="PF07690">
    <property type="entry name" value="MFS_1"/>
    <property type="match status" value="1"/>
</dbReference>
<proteinExistence type="predicted"/>
<sequence length="398" mass="39882">MRRLLLTNFGIHAADQLALAALPLIATLLMPGGPALAGMLVAAQGAAWLLLSLPAGAWVDRFPRRRLMVAASAIAALALVPASLSVAAAPVLAMLVMLAAAGTVVTVLASFAILPELVGRDGLPLANARLELARAAATLLAAPLAGTLAALGRPEGALLLAAGLAALAALGAGGLPTPGVPPSAEPRPMLHLLSAGARFVWDQPLLRAVATAAVAWNFAFFALAAVAMPLALEVLQLSPRLAGLAIGGYGAGLMAGALLAGRLAPRQAPGRMLLAGPALSVLAMLAWGAALRAGTPGARLGLVAMAQFLLGFGPMLWQVVQTSLRQVVTPPALLGRVGATMQVAVFGVRPLGALAGGALAAQMGFGATLWLVALGFTLSLVVVAASPLRRLRAMPAPA</sequence>
<dbReference type="AlphaFoldDB" id="A0A845B8X4"/>
<keyword evidence="2" id="KW-1003">Cell membrane</keyword>
<dbReference type="RefSeq" id="WP_160934942.1">
    <property type="nucleotide sequence ID" value="NZ_SNVJ01000001.1"/>
</dbReference>
<dbReference type="InterPro" id="IPR020846">
    <property type="entry name" value="MFS_dom"/>
</dbReference>
<accession>A0A845B8X4</accession>
<evidence type="ECO:0000256" key="2">
    <source>
        <dbReference type="ARBA" id="ARBA00022475"/>
    </source>
</evidence>
<dbReference type="PANTHER" id="PTHR23513">
    <property type="entry name" value="INTEGRAL MEMBRANE EFFLUX PROTEIN-RELATED"/>
    <property type="match status" value="1"/>
</dbReference>
<evidence type="ECO:0000256" key="4">
    <source>
        <dbReference type="ARBA" id="ARBA00022989"/>
    </source>
</evidence>
<dbReference type="InterPro" id="IPR011701">
    <property type="entry name" value="MFS"/>
</dbReference>
<dbReference type="PROSITE" id="PS50850">
    <property type="entry name" value="MFS"/>
    <property type="match status" value="1"/>
</dbReference>
<feature type="transmembrane region" description="Helical" evidence="6">
    <location>
        <begin position="272"/>
        <end position="290"/>
    </location>
</feature>
<keyword evidence="4 6" id="KW-1133">Transmembrane helix</keyword>
<dbReference type="Gene3D" id="1.20.1250.20">
    <property type="entry name" value="MFS general substrate transporter like domains"/>
    <property type="match status" value="1"/>
</dbReference>
<dbReference type="GO" id="GO:0022857">
    <property type="term" value="F:transmembrane transporter activity"/>
    <property type="evidence" value="ECO:0007669"/>
    <property type="project" value="InterPro"/>
</dbReference>
<feature type="transmembrane region" description="Helical" evidence="6">
    <location>
        <begin position="92"/>
        <end position="114"/>
    </location>
</feature>
<comment type="subcellular location">
    <subcellularLocation>
        <location evidence="1">Cell membrane</location>
        <topology evidence="1">Multi-pass membrane protein</topology>
    </subcellularLocation>
</comment>
<name>A0A845B8X4_9PROT</name>
<evidence type="ECO:0000256" key="6">
    <source>
        <dbReference type="SAM" id="Phobius"/>
    </source>
</evidence>
<dbReference type="GO" id="GO:0005886">
    <property type="term" value="C:plasma membrane"/>
    <property type="evidence" value="ECO:0007669"/>
    <property type="project" value="UniProtKB-SubCell"/>
</dbReference>
<evidence type="ECO:0000256" key="5">
    <source>
        <dbReference type="ARBA" id="ARBA00023136"/>
    </source>
</evidence>
<dbReference type="OrthoDB" id="145388at2"/>
<feature type="transmembrane region" description="Helical" evidence="6">
    <location>
        <begin position="135"/>
        <end position="152"/>
    </location>
</feature>
<organism evidence="8 9">
    <name type="scientific">Teichococcus coralli</name>
    <dbReference type="NCBI Taxonomy" id="2545983"/>
    <lineage>
        <taxon>Bacteria</taxon>
        <taxon>Pseudomonadati</taxon>
        <taxon>Pseudomonadota</taxon>
        <taxon>Alphaproteobacteria</taxon>
        <taxon>Acetobacterales</taxon>
        <taxon>Roseomonadaceae</taxon>
        <taxon>Roseomonas</taxon>
    </lineage>
</organism>
<keyword evidence="3 6" id="KW-0812">Transmembrane</keyword>
<feature type="transmembrane region" description="Helical" evidence="6">
    <location>
        <begin position="367"/>
        <end position="388"/>
    </location>
</feature>
<evidence type="ECO:0000313" key="8">
    <source>
        <dbReference type="EMBL" id="MXP61817.1"/>
    </source>
</evidence>
<keyword evidence="5 6" id="KW-0472">Membrane</keyword>
<feature type="transmembrane region" description="Helical" evidence="6">
    <location>
        <begin position="158"/>
        <end position="184"/>
    </location>
</feature>
<dbReference type="PANTHER" id="PTHR23513:SF6">
    <property type="entry name" value="MAJOR FACILITATOR SUPERFAMILY ASSOCIATED DOMAIN-CONTAINING PROTEIN"/>
    <property type="match status" value="1"/>
</dbReference>
<dbReference type="InterPro" id="IPR036259">
    <property type="entry name" value="MFS_trans_sf"/>
</dbReference>